<evidence type="ECO:0000256" key="1">
    <source>
        <dbReference type="SAM" id="MobiDB-lite"/>
    </source>
</evidence>
<keyword evidence="2" id="KW-0472">Membrane</keyword>
<dbReference type="Pfam" id="PF02470">
    <property type="entry name" value="MlaD"/>
    <property type="match status" value="1"/>
</dbReference>
<evidence type="ECO:0000256" key="2">
    <source>
        <dbReference type="SAM" id="Phobius"/>
    </source>
</evidence>
<dbReference type="Pfam" id="PF11887">
    <property type="entry name" value="Mce4_CUP1"/>
    <property type="match status" value="1"/>
</dbReference>
<accession>A0A838A872</accession>
<evidence type="ECO:0000313" key="5">
    <source>
        <dbReference type="EMBL" id="MBA0125508.1"/>
    </source>
</evidence>
<gene>
    <name evidence="5" type="ORF">H0B56_08140</name>
</gene>
<dbReference type="PANTHER" id="PTHR33371:SF16">
    <property type="entry name" value="MCE-FAMILY PROTEIN MCE3F"/>
    <property type="match status" value="1"/>
</dbReference>
<protein>
    <submittedName>
        <fullName evidence="5">MCE family protein</fullName>
    </submittedName>
</protein>
<feature type="transmembrane region" description="Helical" evidence="2">
    <location>
        <begin position="6"/>
        <end position="26"/>
    </location>
</feature>
<dbReference type="InterPro" id="IPR024516">
    <property type="entry name" value="Mce_C"/>
</dbReference>
<dbReference type="InterPro" id="IPR003399">
    <property type="entry name" value="Mce/MlaD"/>
</dbReference>
<keyword evidence="6" id="KW-1185">Reference proteome</keyword>
<dbReference type="GO" id="GO:0005576">
    <property type="term" value="C:extracellular region"/>
    <property type="evidence" value="ECO:0007669"/>
    <property type="project" value="TreeGrafter"/>
</dbReference>
<keyword evidence="2" id="KW-0812">Transmembrane</keyword>
<name>A0A838A872_9PSEU</name>
<dbReference type="RefSeq" id="WP_180892283.1">
    <property type="nucleotide sequence ID" value="NZ_JACCKD010000002.1"/>
</dbReference>
<sequence>MLTRLVRFQVVVFVIIALVGMSFVGARYAGLDTLYGGSGYTVTAELPESGGIFTHAEVTYRGVAVGRVGDMRMTGDGIEVDLRIDADAPPVPDDVEAVVANRSAVGEQYLDLRPRRDGEPYLSDGAVIAQHDTTLPLAVETVLRTIDDLLESVPREDLRTVVDEMYEMTRGTAPSLQALLDSMESFVEVAHEHLPQTKELLTEGNTVLATQLDTSEAIASFGKNAKLVAAELAAADGDIRNVISSGPSAAREVSALLKETDPNLGLLVANLTTTSEVLVANVDGLDTMMVVSPEVVGAGQDVFSGGVANFGLVTTFFDPLPCTEGYEGTTYREGRDISPAPLNTGAGCVR</sequence>
<feature type="domain" description="Mce/MlaD" evidence="3">
    <location>
        <begin position="39"/>
        <end position="114"/>
    </location>
</feature>
<reference evidence="5 6" key="1">
    <citation type="submission" date="2020-07" db="EMBL/GenBank/DDBJ databases">
        <title>Genome of Haloechinothrix sp.</title>
        <authorList>
            <person name="Tang S.-K."/>
            <person name="Yang L."/>
            <person name="Zhu W.-Y."/>
        </authorList>
    </citation>
    <scope>NUCLEOTIDE SEQUENCE [LARGE SCALE GENOMIC DNA]</scope>
    <source>
        <strain evidence="5 6">YIM 98757</strain>
    </source>
</reference>
<dbReference type="InterPro" id="IPR005693">
    <property type="entry name" value="Mce"/>
</dbReference>
<evidence type="ECO:0000313" key="6">
    <source>
        <dbReference type="Proteomes" id="UP000582974"/>
    </source>
</evidence>
<dbReference type="Proteomes" id="UP000582974">
    <property type="component" value="Unassembled WGS sequence"/>
</dbReference>
<evidence type="ECO:0000259" key="4">
    <source>
        <dbReference type="Pfam" id="PF11887"/>
    </source>
</evidence>
<dbReference type="AlphaFoldDB" id="A0A838A872"/>
<dbReference type="EMBL" id="JACCKD010000002">
    <property type="protein sequence ID" value="MBA0125508.1"/>
    <property type="molecule type" value="Genomic_DNA"/>
</dbReference>
<comment type="caution">
    <text evidence="5">The sequence shown here is derived from an EMBL/GenBank/DDBJ whole genome shotgun (WGS) entry which is preliminary data.</text>
</comment>
<organism evidence="5 6">
    <name type="scientific">Haloechinothrix aidingensis</name>
    <dbReference type="NCBI Taxonomy" id="2752311"/>
    <lineage>
        <taxon>Bacteria</taxon>
        <taxon>Bacillati</taxon>
        <taxon>Actinomycetota</taxon>
        <taxon>Actinomycetes</taxon>
        <taxon>Pseudonocardiales</taxon>
        <taxon>Pseudonocardiaceae</taxon>
        <taxon>Haloechinothrix</taxon>
    </lineage>
</organism>
<evidence type="ECO:0000259" key="3">
    <source>
        <dbReference type="Pfam" id="PF02470"/>
    </source>
</evidence>
<proteinExistence type="predicted"/>
<dbReference type="InterPro" id="IPR052336">
    <property type="entry name" value="MlaD_Phospholipid_Transporter"/>
</dbReference>
<keyword evidence="2" id="KW-1133">Transmembrane helix</keyword>
<dbReference type="NCBIfam" id="TIGR00996">
    <property type="entry name" value="Mtu_fam_mce"/>
    <property type="match status" value="1"/>
</dbReference>
<feature type="region of interest" description="Disordered" evidence="1">
    <location>
        <begin position="331"/>
        <end position="350"/>
    </location>
</feature>
<feature type="domain" description="Mammalian cell entry C-terminal" evidence="4">
    <location>
        <begin position="122"/>
        <end position="279"/>
    </location>
</feature>
<dbReference type="PANTHER" id="PTHR33371">
    <property type="entry name" value="INTERMEMBRANE PHOSPHOLIPID TRANSPORT SYSTEM BINDING PROTEIN MLAD-RELATED"/>
    <property type="match status" value="1"/>
</dbReference>